<proteinExistence type="predicted"/>
<name>A0AAE3VT85_9HYPH</name>
<dbReference type="EMBL" id="JAUSUL010000008">
    <property type="protein sequence ID" value="MDQ0317765.1"/>
    <property type="molecule type" value="Genomic_DNA"/>
</dbReference>
<gene>
    <name evidence="1" type="ORF">J2S73_004252</name>
</gene>
<dbReference type="AlphaFoldDB" id="A0AAE3VT85"/>
<evidence type="ECO:0000313" key="1">
    <source>
        <dbReference type="EMBL" id="MDQ0317765.1"/>
    </source>
</evidence>
<evidence type="ECO:0000313" key="2">
    <source>
        <dbReference type="Proteomes" id="UP001229244"/>
    </source>
</evidence>
<keyword evidence="2" id="KW-1185">Reference proteome</keyword>
<dbReference type="RefSeq" id="WP_306887691.1">
    <property type="nucleotide sequence ID" value="NZ_JAUSUL010000008.1"/>
</dbReference>
<protein>
    <submittedName>
        <fullName evidence="1">Uncharacterized protein</fullName>
    </submittedName>
</protein>
<sequence>MSDSLIVKIPFSGFYESLWSGEIDLQEEQFAEYEAESDDRQEGIAPELRLDAEEIAEILLRVTGYPAAFDALAKDYVTAFDAWAGDQIGMTKPATRQRYNWETREFETEDYRADSLGLTFESMSSPQFYNFETDRIFCHVPTDTVKALFLLSKRDGHEKLKATIEERCTSRSGFISFYSSDLADWLAKPVEQWDHNELSILLVAVCGEPDDMDIYHMLPDEAGYHAWESAVDWVEYDLRVAAIREEKIAKLRESNPEYDPPYRCPATPDLFEGAR</sequence>
<accession>A0AAE3VT85</accession>
<organism evidence="1 2">
    <name type="scientific">Amorphus orientalis</name>
    <dbReference type="NCBI Taxonomy" id="649198"/>
    <lineage>
        <taxon>Bacteria</taxon>
        <taxon>Pseudomonadati</taxon>
        <taxon>Pseudomonadota</taxon>
        <taxon>Alphaproteobacteria</taxon>
        <taxon>Hyphomicrobiales</taxon>
        <taxon>Amorphaceae</taxon>
        <taxon>Amorphus</taxon>
    </lineage>
</organism>
<dbReference type="Proteomes" id="UP001229244">
    <property type="component" value="Unassembled WGS sequence"/>
</dbReference>
<reference evidence="1" key="1">
    <citation type="submission" date="2023-07" db="EMBL/GenBank/DDBJ databases">
        <title>Genomic Encyclopedia of Type Strains, Phase IV (KMG-IV): sequencing the most valuable type-strain genomes for metagenomic binning, comparative biology and taxonomic classification.</title>
        <authorList>
            <person name="Goeker M."/>
        </authorList>
    </citation>
    <scope>NUCLEOTIDE SEQUENCE</scope>
    <source>
        <strain evidence="1">DSM 21202</strain>
    </source>
</reference>
<comment type="caution">
    <text evidence="1">The sequence shown here is derived from an EMBL/GenBank/DDBJ whole genome shotgun (WGS) entry which is preliminary data.</text>
</comment>